<sequence>MDDKKLITAPLKTDKMPPGIPYIVGNEAAERFSFYGMRAILVVFMTQYLMNSSGQLDVMSEREAAENYHLFLSLNYFLPVFGAILADAFWGKYRTIFWLSLVYCGGHLALAIDDTRLGLGIGLTLIAIGSGGIKPCVSANVGDQFGASNQHQLSKAFSWFYFAINAGSMISIPLTPVLLKYAGPGWAFGVPGILMGIAAVIFWMGRYKFVHIPPPGRSFFRDNFNREGLTIIGRIAVIYVFVAIFWSLWDQSGGEWVLQAEKMDRQVSLFGWNFEILSSQIQTLNSVFILVGIVFCPYVLYPFINRFYRLNELRKMGIGLVVTAASFLISAWIESRITAGLKPSIAWQVPAYALLSLGEVMVSVTSLEFAYTQAPKRMKSIIMVLYLWAISAGNLITALVHKFIANEDGSSKLPGATFYVFFSALCFVTAIVYAFVAKFYKEKTFLQDEAPANP</sequence>
<dbReference type="RefSeq" id="WP_129049736.1">
    <property type="nucleotide sequence ID" value="NZ_SDHX01000002.1"/>
</dbReference>
<dbReference type="PANTHER" id="PTHR11654">
    <property type="entry name" value="OLIGOPEPTIDE TRANSPORTER-RELATED"/>
    <property type="match status" value="1"/>
</dbReference>
<evidence type="ECO:0000313" key="8">
    <source>
        <dbReference type="EMBL" id="RXK53745.1"/>
    </source>
</evidence>
<feature type="transmembrane region" description="Helical" evidence="7">
    <location>
        <begin position="158"/>
        <end position="179"/>
    </location>
</feature>
<keyword evidence="3 6" id="KW-0812">Transmembrane</keyword>
<evidence type="ECO:0000256" key="7">
    <source>
        <dbReference type="SAM" id="Phobius"/>
    </source>
</evidence>
<dbReference type="InterPro" id="IPR000109">
    <property type="entry name" value="POT_fam"/>
</dbReference>
<protein>
    <submittedName>
        <fullName evidence="8">MFS transporter</fullName>
    </submittedName>
</protein>
<keyword evidence="9" id="KW-1185">Reference proteome</keyword>
<comment type="subcellular location">
    <subcellularLocation>
        <location evidence="1 6">Membrane</location>
        <topology evidence="1 6">Multi-pass membrane protein</topology>
    </subcellularLocation>
</comment>
<dbReference type="Pfam" id="PF00854">
    <property type="entry name" value="PTR2"/>
    <property type="match status" value="2"/>
</dbReference>
<dbReference type="CDD" id="cd17347">
    <property type="entry name" value="MFS_SLC15A1_2_like"/>
    <property type="match status" value="1"/>
</dbReference>
<keyword evidence="5 7" id="KW-0472">Membrane</keyword>
<evidence type="ECO:0000256" key="5">
    <source>
        <dbReference type="ARBA" id="ARBA00023136"/>
    </source>
</evidence>
<evidence type="ECO:0000313" key="9">
    <source>
        <dbReference type="Proteomes" id="UP000290218"/>
    </source>
</evidence>
<evidence type="ECO:0000256" key="1">
    <source>
        <dbReference type="ARBA" id="ARBA00004141"/>
    </source>
</evidence>
<evidence type="ECO:0000256" key="2">
    <source>
        <dbReference type="ARBA" id="ARBA00005982"/>
    </source>
</evidence>
<dbReference type="Gene3D" id="1.20.1250.20">
    <property type="entry name" value="MFS general substrate transporter like domains"/>
    <property type="match status" value="2"/>
</dbReference>
<evidence type="ECO:0000256" key="6">
    <source>
        <dbReference type="RuleBase" id="RU003755"/>
    </source>
</evidence>
<feature type="transmembrane region" description="Helical" evidence="7">
    <location>
        <begin position="70"/>
        <end position="89"/>
    </location>
</feature>
<dbReference type="SUPFAM" id="SSF103473">
    <property type="entry name" value="MFS general substrate transporter"/>
    <property type="match status" value="1"/>
</dbReference>
<feature type="transmembrane region" description="Helical" evidence="7">
    <location>
        <begin position="284"/>
        <end position="304"/>
    </location>
</feature>
<dbReference type="GO" id="GO:0022857">
    <property type="term" value="F:transmembrane transporter activity"/>
    <property type="evidence" value="ECO:0007669"/>
    <property type="project" value="InterPro"/>
</dbReference>
<dbReference type="PROSITE" id="PS01023">
    <property type="entry name" value="PTR2_2"/>
    <property type="match status" value="1"/>
</dbReference>
<dbReference type="InterPro" id="IPR036259">
    <property type="entry name" value="MFS_trans_sf"/>
</dbReference>
<organism evidence="8 9">
    <name type="scientific">Oleiharenicola lentus</name>
    <dbReference type="NCBI Taxonomy" id="2508720"/>
    <lineage>
        <taxon>Bacteria</taxon>
        <taxon>Pseudomonadati</taxon>
        <taxon>Verrucomicrobiota</taxon>
        <taxon>Opitutia</taxon>
        <taxon>Opitutales</taxon>
        <taxon>Opitutaceae</taxon>
        <taxon>Oleiharenicola</taxon>
    </lineage>
</organism>
<accession>A0A4Q1C5V4</accession>
<feature type="transmembrane region" description="Helical" evidence="7">
    <location>
        <begin position="416"/>
        <end position="436"/>
    </location>
</feature>
<reference evidence="8 9" key="1">
    <citation type="submission" date="2019-01" db="EMBL/GenBank/DDBJ databases">
        <title>Lacunisphaera sp. strain TWA-58.</title>
        <authorList>
            <person name="Chen W.-M."/>
        </authorList>
    </citation>
    <scope>NUCLEOTIDE SEQUENCE [LARGE SCALE GENOMIC DNA]</scope>
    <source>
        <strain evidence="8 9">TWA-58</strain>
    </source>
</reference>
<dbReference type="Proteomes" id="UP000290218">
    <property type="component" value="Unassembled WGS sequence"/>
</dbReference>
<evidence type="ECO:0000256" key="3">
    <source>
        <dbReference type="ARBA" id="ARBA00022692"/>
    </source>
</evidence>
<comment type="similarity">
    <text evidence="2 6">Belongs to the major facilitator superfamily. Proton-dependent oligopeptide transporter (POT/PTR) (TC 2.A.17) family.</text>
</comment>
<feature type="transmembrane region" description="Helical" evidence="7">
    <location>
        <begin position="383"/>
        <end position="404"/>
    </location>
</feature>
<dbReference type="InterPro" id="IPR018456">
    <property type="entry name" value="PTR2_symporter_CS"/>
</dbReference>
<proteinExistence type="inferred from homology"/>
<feature type="transmembrane region" description="Helical" evidence="7">
    <location>
        <begin position="345"/>
        <end position="371"/>
    </location>
</feature>
<dbReference type="AlphaFoldDB" id="A0A4Q1C5V4"/>
<dbReference type="GO" id="GO:0016020">
    <property type="term" value="C:membrane"/>
    <property type="evidence" value="ECO:0007669"/>
    <property type="project" value="UniProtKB-SubCell"/>
</dbReference>
<keyword evidence="4 7" id="KW-1133">Transmembrane helix</keyword>
<name>A0A4Q1C5V4_9BACT</name>
<comment type="caution">
    <text evidence="8">The sequence shown here is derived from an EMBL/GenBank/DDBJ whole genome shotgun (WGS) entry which is preliminary data.</text>
</comment>
<evidence type="ECO:0000256" key="4">
    <source>
        <dbReference type="ARBA" id="ARBA00022989"/>
    </source>
</evidence>
<dbReference type="EMBL" id="SDHX01000002">
    <property type="protein sequence ID" value="RXK53745.1"/>
    <property type="molecule type" value="Genomic_DNA"/>
</dbReference>
<dbReference type="PROSITE" id="PS01022">
    <property type="entry name" value="PTR2_1"/>
    <property type="match status" value="1"/>
</dbReference>
<keyword evidence="6" id="KW-0813">Transport</keyword>
<feature type="transmembrane region" description="Helical" evidence="7">
    <location>
        <begin position="185"/>
        <end position="207"/>
    </location>
</feature>
<gene>
    <name evidence="8" type="ORF">ESB00_18845</name>
</gene>
<feature type="transmembrane region" description="Helical" evidence="7">
    <location>
        <begin position="96"/>
        <end position="112"/>
    </location>
</feature>
<feature type="transmembrane region" description="Helical" evidence="7">
    <location>
        <begin position="228"/>
        <end position="249"/>
    </location>
</feature>
<dbReference type="OrthoDB" id="9772725at2"/>
<dbReference type="GO" id="GO:0006857">
    <property type="term" value="P:oligopeptide transport"/>
    <property type="evidence" value="ECO:0007669"/>
    <property type="project" value="InterPro"/>
</dbReference>
<feature type="transmembrane region" description="Helical" evidence="7">
    <location>
        <begin position="316"/>
        <end position="333"/>
    </location>
</feature>